<dbReference type="AlphaFoldDB" id="A0A975JFC3"/>
<keyword evidence="1" id="KW-1133">Transmembrane helix</keyword>
<name>A0A975JFC3_9RHOB</name>
<proteinExistence type="predicted"/>
<protein>
    <recommendedName>
        <fullName evidence="4">Transmembrane protein</fullName>
    </recommendedName>
</protein>
<dbReference type="Proteomes" id="UP000683291">
    <property type="component" value="Chromosome 1"/>
</dbReference>
<keyword evidence="1" id="KW-0472">Membrane</keyword>
<evidence type="ECO:0008006" key="4">
    <source>
        <dbReference type="Google" id="ProtNLM"/>
    </source>
</evidence>
<evidence type="ECO:0000256" key="1">
    <source>
        <dbReference type="SAM" id="Phobius"/>
    </source>
</evidence>
<gene>
    <name evidence="2" type="ORF">KDD17_02630</name>
</gene>
<accession>A0A975JFC3</accession>
<feature type="transmembrane region" description="Helical" evidence="1">
    <location>
        <begin position="21"/>
        <end position="40"/>
    </location>
</feature>
<dbReference type="KEGG" id="sual:KDD17_02630"/>
<keyword evidence="3" id="KW-1185">Reference proteome</keyword>
<reference evidence="2" key="1">
    <citation type="submission" date="2021-04" db="EMBL/GenBank/DDBJ databases">
        <title>Complete genome sequence for Sulfitobacter sp. strain JK7-1.</title>
        <authorList>
            <person name="Park S.-J."/>
        </authorList>
    </citation>
    <scope>NUCLEOTIDE SEQUENCE</scope>
    <source>
        <strain evidence="2">JK7-1</strain>
    </source>
</reference>
<dbReference type="EMBL" id="CP073581">
    <property type="protein sequence ID" value="QUJ76965.1"/>
    <property type="molecule type" value="Genomic_DNA"/>
</dbReference>
<evidence type="ECO:0000313" key="3">
    <source>
        <dbReference type="Proteomes" id="UP000683291"/>
    </source>
</evidence>
<sequence>MSGFRILTVLQNMRNVQRLRVILLVAAVVIVCLFVALAVFSKSRTFVIEAETTAAGFTFQGESNDWYLAGATICRLRDQPDFTRVADTSVCDPRFYEITDQRDLTLQWPNGAKVDVALTNQGDLRLSLQSAGPDNLAEGTILIVTEADWRDTGALTFSAHTTVGRPISAGEQFYLTRGNWEARESGLITSFLRANVTEVIKTGELMRGATASVRSANQPVRMNGHVTPKDFSDTPSLEIFALSQPGDVELHVGYSGTDIPTIIRPDLVDVALSSPLLLAIAIILSMLASLSQVFADFNNRRKQDE</sequence>
<feature type="transmembrane region" description="Helical" evidence="1">
    <location>
        <begin position="276"/>
        <end position="295"/>
    </location>
</feature>
<keyword evidence="1" id="KW-0812">Transmembrane</keyword>
<evidence type="ECO:0000313" key="2">
    <source>
        <dbReference type="EMBL" id="QUJ76965.1"/>
    </source>
</evidence>
<dbReference type="RefSeq" id="WP_212705161.1">
    <property type="nucleotide sequence ID" value="NZ_CP073581.1"/>
</dbReference>
<organism evidence="2 3">
    <name type="scientific">Sulfitobacter albidus</name>
    <dbReference type="NCBI Taxonomy" id="2829501"/>
    <lineage>
        <taxon>Bacteria</taxon>
        <taxon>Pseudomonadati</taxon>
        <taxon>Pseudomonadota</taxon>
        <taxon>Alphaproteobacteria</taxon>
        <taxon>Rhodobacterales</taxon>
        <taxon>Roseobacteraceae</taxon>
        <taxon>Sulfitobacter</taxon>
    </lineage>
</organism>